<dbReference type="CDD" id="cd06423">
    <property type="entry name" value="CESA_like"/>
    <property type="match status" value="1"/>
</dbReference>
<evidence type="ECO:0000259" key="2">
    <source>
        <dbReference type="Pfam" id="PF00535"/>
    </source>
</evidence>
<dbReference type="PANTHER" id="PTHR43685">
    <property type="entry name" value="GLYCOSYLTRANSFERASE"/>
    <property type="match status" value="1"/>
</dbReference>
<dbReference type="EMBL" id="CP058998">
    <property type="protein sequence ID" value="QLJ53436.1"/>
    <property type="molecule type" value="Genomic_DNA"/>
</dbReference>
<keyword evidence="1" id="KW-1133">Transmembrane helix</keyword>
<feature type="transmembrane region" description="Helical" evidence="1">
    <location>
        <begin position="296"/>
        <end position="319"/>
    </location>
</feature>
<dbReference type="Proteomes" id="UP000510821">
    <property type="component" value="Chromosome"/>
</dbReference>
<dbReference type="KEGG" id="flt:Sv326_1261"/>
<dbReference type="AlphaFoldDB" id="A0A7D6BM64"/>
<dbReference type="SUPFAM" id="SSF53448">
    <property type="entry name" value="Nucleotide-diphospho-sugar transferases"/>
    <property type="match status" value="1"/>
</dbReference>
<dbReference type="Gene3D" id="3.90.550.10">
    <property type="entry name" value="Spore Coat Polysaccharide Biosynthesis Protein SpsA, Chain A"/>
    <property type="match status" value="1"/>
</dbReference>
<evidence type="ECO:0000256" key="1">
    <source>
        <dbReference type="SAM" id="Phobius"/>
    </source>
</evidence>
<dbReference type="GO" id="GO:0016740">
    <property type="term" value="F:transferase activity"/>
    <property type="evidence" value="ECO:0007669"/>
    <property type="project" value="UniProtKB-KW"/>
</dbReference>
<name>A0A7D6BM64_FERL1</name>
<evidence type="ECO:0000313" key="3">
    <source>
        <dbReference type="EMBL" id="QLJ53436.1"/>
    </source>
</evidence>
<reference evidence="4" key="1">
    <citation type="submission" date="2020-07" db="EMBL/GenBank/DDBJ databases">
        <title>Metabolic diversity and evolutionary history of the archaeal phylum ###Micrarchaeota### uncovered from a freshwater lake metagenome.</title>
        <authorList>
            <person name="Kadnikov V.V."/>
            <person name="Savvichev A.S."/>
            <person name="Mardanov A.V."/>
            <person name="Beletsky A.V."/>
            <person name="Chupakov A.V."/>
            <person name="Kokryatskaya N.M."/>
            <person name="Pimenov N.V."/>
            <person name="Ravin N.V."/>
        </authorList>
    </citation>
    <scope>NUCLEOTIDE SEQUENCE [LARGE SCALE GENOMIC DNA]</scope>
</reference>
<feature type="transmembrane region" description="Helical" evidence="1">
    <location>
        <begin position="270"/>
        <end position="290"/>
    </location>
</feature>
<accession>A0A7D6BM64</accession>
<keyword evidence="1" id="KW-0472">Membrane</keyword>
<sequence>MFINFLLEGERIEKKLKISVVIPARNEEDVIERSVRSLLNQTVKPYEIIVVNDGSTDATREIVEKLGKEEGRVKLINFDRGHSAAFARNRGAEAARGDVVYFQDSDIVVDDRGLIEKVGEVFQNESIGAVRTGGGGEYKTFLQRCQEVRAVMSNLFFKASGTKIEYISGIRRKLFSELGGFNERIFYYEDRELGRRVAERTRIPFVKVGIRHIEPSTLSEIVRQARYVGKGASTYNLINENPLVLLYPPYPFFWLIFAACILLSVLNSIFLYLLALMLLVLVAEVIVAYYLTRMLLPSICFVFFISPLRAVLITYSFLLNRLKTR</sequence>
<feature type="transmembrane region" description="Helical" evidence="1">
    <location>
        <begin position="244"/>
        <end position="263"/>
    </location>
</feature>
<dbReference type="InterPro" id="IPR050834">
    <property type="entry name" value="Glycosyltransf_2"/>
</dbReference>
<evidence type="ECO:0000313" key="4">
    <source>
        <dbReference type="Proteomes" id="UP000510821"/>
    </source>
</evidence>
<protein>
    <submittedName>
        <fullName evidence="3">Glycosyltransferase</fullName>
    </submittedName>
</protein>
<keyword evidence="3" id="KW-0808">Transferase</keyword>
<organism evidence="3 4">
    <name type="scientific">Fermentimicrarchaeum limneticum</name>
    <dbReference type="NCBI Taxonomy" id="2795018"/>
    <lineage>
        <taxon>Archaea</taxon>
        <taxon>Candidatus Micrarchaeota</taxon>
        <taxon>Candidatus Fermentimicrarchaeales</taxon>
        <taxon>Candidatus Fermentimicrarchaeaceae</taxon>
        <taxon>Candidatus Fermentimicrarchaeum</taxon>
    </lineage>
</organism>
<dbReference type="PANTHER" id="PTHR43685:SF2">
    <property type="entry name" value="GLYCOSYLTRANSFERASE 2-LIKE DOMAIN-CONTAINING PROTEIN"/>
    <property type="match status" value="1"/>
</dbReference>
<dbReference type="Pfam" id="PF00535">
    <property type="entry name" value="Glycos_transf_2"/>
    <property type="match status" value="1"/>
</dbReference>
<feature type="domain" description="Glycosyltransferase 2-like" evidence="2">
    <location>
        <begin position="19"/>
        <end position="178"/>
    </location>
</feature>
<dbReference type="InterPro" id="IPR001173">
    <property type="entry name" value="Glyco_trans_2-like"/>
</dbReference>
<dbReference type="InterPro" id="IPR029044">
    <property type="entry name" value="Nucleotide-diphossugar_trans"/>
</dbReference>
<keyword evidence="1" id="KW-0812">Transmembrane</keyword>
<gene>
    <name evidence="3" type="ORF">Sv326_1261</name>
</gene>
<proteinExistence type="predicted"/>